<evidence type="ECO:0000313" key="8">
    <source>
        <dbReference type="Proteomes" id="UP001489509"/>
    </source>
</evidence>
<evidence type="ECO:0000259" key="6">
    <source>
        <dbReference type="Pfam" id="PF08543"/>
    </source>
</evidence>
<evidence type="ECO:0000256" key="1">
    <source>
        <dbReference type="ARBA" id="ARBA00012104"/>
    </source>
</evidence>
<dbReference type="Gene3D" id="3.40.1190.20">
    <property type="match status" value="1"/>
</dbReference>
<dbReference type="PANTHER" id="PTHR10534:SF2">
    <property type="entry name" value="PYRIDOXAL KINASE"/>
    <property type="match status" value="1"/>
</dbReference>
<keyword evidence="5" id="KW-0067">ATP-binding</keyword>
<dbReference type="CDD" id="cd01173">
    <property type="entry name" value="pyridoxal_pyridoxamine_kinase"/>
    <property type="match status" value="1"/>
</dbReference>
<proteinExistence type="predicted"/>
<feature type="domain" description="Pyridoxamine kinase/Phosphomethylpyrimidine kinase" evidence="6">
    <location>
        <begin position="72"/>
        <end position="254"/>
    </location>
</feature>
<evidence type="ECO:0000256" key="2">
    <source>
        <dbReference type="ARBA" id="ARBA00022679"/>
    </source>
</evidence>
<keyword evidence="3" id="KW-0547">Nucleotide-binding</keyword>
<evidence type="ECO:0000256" key="5">
    <source>
        <dbReference type="ARBA" id="ARBA00022840"/>
    </source>
</evidence>
<dbReference type="NCBIfam" id="NF005491">
    <property type="entry name" value="PRK07105.1"/>
    <property type="match status" value="1"/>
</dbReference>
<accession>A0ABV1E1L6</accession>
<dbReference type="Pfam" id="PF08543">
    <property type="entry name" value="Phos_pyr_kin"/>
    <property type="match status" value="1"/>
</dbReference>
<dbReference type="InterPro" id="IPR004625">
    <property type="entry name" value="PyrdxlKinase"/>
</dbReference>
<keyword evidence="8" id="KW-1185">Reference proteome</keyword>
<dbReference type="Proteomes" id="UP001489509">
    <property type="component" value="Unassembled WGS sequence"/>
</dbReference>
<organism evidence="7 8">
    <name type="scientific">Solibaculum intestinale</name>
    <dbReference type="NCBI Taxonomy" id="3133165"/>
    <lineage>
        <taxon>Bacteria</taxon>
        <taxon>Bacillati</taxon>
        <taxon>Bacillota</taxon>
        <taxon>Clostridia</taxon>
        <taxon>Eubacteriales</taxon>
        <taxon>Oscillospiraceae</taxon>
        <taxon>Solibaculum</taxon>
    </lineage>
</organism>
<name>A0ABV1E1L6_9FIRM</name>
<evidence type="ECO:0000256" key="4">
    <source>
        <dbReference type="ARBA" id="ARBA00022777"/>
    </source>
</evidence>
<dbReference type="RefSeq" id="WP_349218956.1">
    <property type="nucleotide sequence ID" value="NZ_JBBMFD010000007.1"/>
</dbReference>
<gene>
    <name evidence="7" type="ORF">WMO26_06175</name>
</gene>
<dbReference type="EMBL" id="JBBMFD010000007">
    <property type="protein sequence ID" value="MEQ2440411.1"/>
    <property type="molecule type" value="Genomic_DNA"/>
</dbReference>
<dbReference type="GO" id="GO:0008478">
    <property type="term" value="F:pyridoxal kinase activity"/>
    <property type="evidence" value="ECO:0007669"/>
    <property type="project" value="UniProtKB-EC"/>
</dbReference>
<protein>
    <recommendedName>
        <fullName evidence="1">pyridoxal kinase</fullName>
        <ecNumber evidence="1">2.7.1.35</ecNumber>
    </recommendedName>
</protein>
<dbReference type="SUPFAM" id="SSF53613">
    <property type="entry name" value="Ribokinase-like"/>
    <property type="match status" value="1"/>
</dbReference>
<reference evidence="7 8" key="1">
    <citation type="submission" date="2024-03" db="EMBL/GenBank/DDBJ databases">
        <title>Human intestinal bacterial collection.</title>
        <authorList>
            <person name="Pauvert C."/>
            <person name="Hitch T.C.A."/>
            <person name="Clavel T."/>
        </authorList>
    </citation>
    <scope>NUCLEOTIDE SEQUENCE [LARGE SCALE GENOMIC DNA]</scope>
    <source>
        <strain evidence="7 8">CLA-JM-H44</strain>
    </source>
</reference>
<evidence type="ECO:0000256" key="3">
    <source>
        <dbReference type="ARBA" id="ARBA00022741"/>
    </source>
</evidence>
<dbReference type="EC" id="2.7.1.35" evidence="1"/>
<keyword evidence="4 7" id="KW-0418">Kinase</keyword>
<dbReference type="InterPro" id="IPR029056">
    <property type="entry name" value="Ribokinase-like"/>
</dbReference>
<comment type="caution">
    <text evidence="7">The sequence shown here is derived from an EMBL/GenBank/DDBJ whole genome shotgun (WGS) entry which is preliminary data.</text>
</comment>
<dbReference type="PANTHER" id="PTHR10534">
    <property type="entry name" value="PYRIDOXAL KINASE"/>
    <property type="match status" value="1"/>
</dbReference>
<dbReference type="InterPro" id="IPR013749">
    <property type="entry name" value="PM/HMP-P_kinase-1"/>
</dbReference>
<evidence type="ECO:0000313" key="7">
    <source>
        <dbReference type="EMBL" id="MEQ2440411.1"/>
    </source>
</evidence>
<sequence>MTKQKRVAAIHDISGFGRCSLTVALPILSAAGVECSVMPTAVLSTHTGGFTGFTYRDLTEDLLPIARHWQSLSLAFDALYSGFLGSFAQLELVGEIFDRFRTKDNLILVDPVMGDEGRLYSVYSPAMAKGMAKLCAKADVIVPNLTEAAFLLEEEYRPGPYEESFVRETAQRLSDLGPKMVVLTGVSFDDRLLGAASFDRDTGKLEFCARERVEGYYHGTGDVFGSTLLSGLMNGASLTEATRLAVDFTHGCILRTKAEDTDRRYGVDFERELPRLIEQLQGKNGLQK</sequence>
<keyword evidence="2 7" id="KW-0808">Transferase</keyword>